<name>A0A085NKT7_9BILA</name>
<gene>
    <name evidence="1" type="ORF">M513_02236</name>
    <name evidence="2" type="ORF">M514_02236</name>
</gene>
<reference evidence="2 3" key="1">
    <citation type="journal article" date="2014" name="Nat. Genet.">
        <title>Genome and transcriptome of the porcine whipworm Trichuris suis.</title>
        <authorList>
            <person name="Jex A.R."/>
            <person name="Nejsum P."/>
            <person name="Schwarz E.M."/>
            <person name="Hu L."/>
            <person name="Young N.D."/>
            <person name="Hall R.S."/>
            <person name="Korhonen P.K."/>
            <person name="Liao S."/>
            <person name="Thamsborg S."/>
            <person name="Xia J."/>
            <person name="Xu P."/>
            <person name="Wang S."/>
            <person name="Scheerlinck J.P."/>
            <person name="Hofmann A."/>
            <person name="Sternberg P.W."/>
            <person name="Wang J."/>
            <person name="Gasser R.B."/>
        </authorList>
    </citation>
    <scope>NUCLEOTIDE SEQUENCE [LARGE SCALE GENOMIC DNA]</scope>
    <source>
        <strain evidence="2">DCEP-RM93F</strain>
        <strain evidence="1">DCEP-RM93M</strain>
    </source>
</reference>
<evidence type="ECO:0000313" key="3">
    <source>
        <dbReference type="Proteomes" id="UP000030764"/>
    </source>
</evidence>
<protein>
    <submittedName>
        <fullName evidence="2">Uncharacterized protein</fullName>
    </submittedName>
</protein>
<organism evidence="2">
    <name type="scientific">Trichuris suis</name>
    <name type="common">pig whipworm</name>
    <dbReference type="NCBI Taxonomy" id="68888"/>
    <lineage>
        <taxon>Eukaryota</taxon>
        <taxon>Metazoa</taxon>
        <taxon>Ecdysozoa</taxon>
        <taxon>Nematoda</taxon>
        <taxon>Enoplea</taxon>
        <taxon>Dorylaimia</taxon>
        <taxon>Trichinellida</taxon>
        <taxon>Trichuridae</taxon>
        <taxon>Trichuris</taxon>
    </lineage>
</organism>
<dbReference type="Proteomes" id="UP000030764">
    <property type="component" value="Unassembled WGS sequence"/>
</dbReference>
<sequence length="144" mass="16282">MWSRVVVLEEELTLLVGTSIDFSSKSYWLISVNFGPYCFPFWKCLEMLNATYTPPNAKQKLFLVHPSALTSVGTAEPERGRWRVCLGSITENPGFISSDEVVQPCNRSTLREEFRSAVDSSVLVLSCQIVWYLSAQHVNVTKPF</sequence>
<accession>A0A085NKT7</accession>
<dbReference type="Proteomes" id="UP000030758">
    <property type="component" value="Unassembled WGS sequence"/>
</dbReference>
<dbReference type="EMBL" id="KL367490">
    <property type="protein sequence ID" value="KFD70083.1"/>
    <property type="molecule type" value="Genomic_DNA"/>
</dbReference>
<evidence type="ECO:0000313" key="2">
    <source>
        <dbReference type="EMBL" id="KFD70083.1"/>
    </source>
</evidence>
<keyword evidence="3" id="KW-1185">Reference proteome</keyword>
<evidence type="ECO:0000313" key="1">
    <source>
        <dbReference type="EMBL" id="KFD56979.1"/>
    </source>
</evidence>
<dbReference type="AlphaFoldDB" id="A0A085NKT7"/>
<proteinExistence type="predicted"/>
<dbReference type="EMBL" id="KL363191">
    <property type="protein sequence ID" value="KFD56979.1"/>
    <property type="molecule type" value="Genomic_DNA"/>
</dbReference>